<dbReference type="AlphaFoldDB" id="A0A1S3CVS7"/>
<evidence type="ECO:0000256" key="3">
    <source>
        <dbReference type="SAM" id="MobiDB-lite"/>
    </source>
</evidence>
<dbReference type="GO" id="GO:0005634">
    <property type="term" value="C:nucleus"/>
    <property type="evidence" value="ECO:0007669"/>
    <property type="project" value="InterPro"/>
</dbReference>
<comment type="similarity">
    <text evidence="1">Belongs to the CDI family.</text>
</comment>
<dbReference type="GO" id="GO:0004861">
    <property type="term" value="F:cyclin-dependent protein serine/threonine kinase inhibitor activity"/>
    <property type="evidence" value="ECO:0007669"/>
    <property type="project" value="InterPro"/>
</dbReference>
<feature type="compositionally biased region" description="Polar residues" evidence="3">
    <location>
        <begin position="143"/>
        <end position="159"/>
    </location>
</feature>
<proteinExistence type="inferred from homology"/>
<dbReference type="Gene3D" id="4.10.365.10">
    <property type="entry name" value="p27"/>
    <property type="match status" value="1"/>
</dbReference>
<dbReference type="Proteomes" id="UP000079169">
    <property type="component" value="Unplaced"/>
</dbReference>
<evidence type="ECO:0000259" key="4">
    <source>
        <dbReference type="Pfam" id="PF02234"/>
    </source>
</evidence>
<organism evidence="5 6">
    <name type="scientific">Diaphorina citri</name>
    <name type="common">Asian citrus psyllid</name>
    <dbReference type="NCBI Taxonomy" id="121845"/>
    <lineage>
        <taxon>Eukaryota</taxon>
        <taxon>Metazoa</taxon>
        <taxon>Ecdysozoa</taxon>
        <taxon>Arthropoda</taxon>
        <taxon>Hexapoda</taxon>
        <taxon>Insecta</taxon>
        <taxon>Pterygota</taxon>
        <taxon>Neoptera</taxon>
        <taxon>Paraneoptera</taxon>
        <taxon>Hemiptera</taxon>
        <taxon>Sternorrhyncha</taxon>
        <taxon>Psylloidea</taxon>
        <taxon>Psyllidae</taxon>
        <taxon>Diaphorininae</taxon>
        <taxon>Diaphorina</taxon>
    </lineage>
</organism>
<protein>
    <submittedName>
        <fullName evidence="6">Uncharacterized protein LOC103506220</fullName>
    </submittedName>
</protein>
<evidence type="ECO:0000313" key="5">
    <source>
        <dbReference type="Proteomes" id="UP000079169"/>
    </source>
</evidence>
<dbReference type="InterPro" id="IPR003175">
    <property type="entry name" value="CDI_dom"/>
</dbReference>
<feature type="region of interest" description="Disordered" evidence="3">
    <location>
        <begin position="1"/>
        <end position="45"/>
    </location>
</feature>
<dbReference type="Pfam" id="PF02234">
    <property type="entry name" value="CDI"/>
    <property type="match status" value="1"/>
</dbReference>
<dbReference type="RefSeq" id="XP_008468834.1">
    <property type="nucleotide sequence ID" value="XM_008470612.3"/>
</dbReference>
<feature type="compositionally biased region" description="Acidic residues" evidence="3">
    <location>
        <begin position="25"/>
        <end position="39"/>
    </location>
</feature>
<name>A0A1S3CVS7_DIACI</name>
<feature type="domain" description="Cyclin-dependent kinase inhibitor" evidence="4">
    <location>
        <begin position="51"/>
        <end position="93"/>
    </location>
</feature>
<feature type="region of interest" description="Disordered" evidence="3">
    <location>
        <begin position="111"/>
        <end position="159"/>
    </location>
</feature>
<dbReference type="PaxDb" id="121845-A0A1S3CVS7"/>
<evidence type="ECO:0000256" key="1">
    <source>
        <dbReference type="ARBA" id="ARBA00006726"/>
    </source>
</evidence>
<gene>
    <name evidence="6" type="primary">LOC103506220</name>
</gene>
<keyword evidence="2" id="KW-0649">Protein kinase inhibitor</keyword>
<dbReference type="KEGG" id="dci:103506220"/>
<keyword evidence="5" id="KW-1185">Reference proteome</keyword>
<feature type="compositionally biased region" description="Basic and acidic residues" evidence="3">
    <location>
        <begin position="1"/>
        <end position="12"/>
    </location>
</feature>
<accession>A0A1S3CVS7</accession>
<dbReference type="GO" id="GO:0051726">
    <property type="term" value="P:regulation of cell cycle"/>
    <property type="evidence" value="ECO:0007669"/>
    <property type="project" value="InterPro"/>
</dbReference>
<feature type="region of interest" description="Disordered" evidence="3">
    <location>
        <begin position="176"/>
        <end position="247"/>
    </location>
</feature>
<sequence>MLMSRRLPDSHPRQPSSVKRRLFQDGEEQNEAPSDDDDSVERHRRLQMNRESEAENFLNRQVEELDDISRQRWNFDFRNETPINNNGGQWEWNVEVVKLNETNVPKIYLNVLDHSDGEPPDGSSSSSNRNCPTCSKNIKLDNENLSTPTKSTDINESQTPIKKRLVKTCLENLQCSSSKVPKSSSSDALSSPPSAATAVPQTEVAEHLSDESVGNNLDGVVHTNQDKLGHEEMPDMESNNSDDIQPE</sequence>
<feature type="compositionally biased region" description="Polar residues" evidence="3">
    <location>
        <begin position="237"/>
        <end position="247"/>
    </location>
</feature>
<evidence type="ECO:0000256" key="2">
    <source>
        <dbReference type="ARBA" id="ARBA00023013"/>
    </source>
</evidence>
<evidence type="ECO:0000313" key="6">
    <source>
        <dbReference type="RefSeq" id="XP_008468834.1"/>
    </source>
</evidence>
<feature type="compositionally biased region" description="Basic and acidic residues" evidence="3">
    <location>
        <begin position="224"/>
        <end position="233"/>
    </location>
</feature>
<reference evidence="6" key="1">
    <citation type="submission" date="2025-08" db="UniProtKB">
        <authorList>
            <consortium name="RefSeq"/>
        </authorList>
    </citation>
    <scope>IDENTIFICATION</scope>
</reference>
<dbReference type="InterPro" id="IPR044898">
    <property type="entry name" value="CDI_dom_sf"/>
</dbReference>
<dbReference type="GeneID" id="103506220"/>
<feature type="compositionally biased region" description="Low complexity" evidence="3">
    <location>
        <begin position="176"/>
        <end position="200"/>
    </location>
</feature>